<dbReference type="PANTHER" id="PTHR43798">
    <property type="entry name" value="MONOACYLGLYCEROL LIPASE"/>
    <property type="match status" value="1"/>
</dbReference>
<evidence type="ECO:0000259" key="1">
    <source>
        <dbReference type="Pfam" id="PF12697"/>
    </source>
</evidence>
<comment type="caution">
    <text evidence="2">The sequence shown here is derived from an EMBL/GenBank/DDBJ whole genome shotgun (WGS) entry which is preliminary data.</text>
</comment>
<organism evidence="2 3">
    <name type="scientific">Brevibacterium sediminis</name>
    <dbReference type="NCBI Taxonomy" id="1857024"/>
    <lineage>
        <taxon>Bacteria</taxon>
        <taxon>Bacillati</taxon>
        <taxon>Actinomycetota</taxon>
        <taxon>Actinomycetes</taxon>
        <taxon>Micrococcales</taxon>
        <taxon>Brevibacteriaceae</taxon>
        <taxon>Brevibacterium</taxon>
    </lineage>
</organism>
<proteinExistence type="predicted"/>
<sequence>MPKPSPMVAENPLARWAVETIDGHTIYRIAARTAGQPVHDRPPVLLLNGCAIPAGGWSPVIEGLPGHNVLALDRPGFAGTPFGGGVPDLAGETALLQQVLTRHGVTRLTAPSTAARSMTVRAVIVAHSMAAFRAEALARLRPELVAGIVLVDPSVEFDRVRGLADRLFGGSQLRSVRTLLSSRKIRSISASIAHRGFVRETVSGTVLDEGVFKDPYADPETLTSAFAEWLSYRSQAADLTALRASTGEVRVPTSALFASGLPGQRRLRALEAGLTRLETRVVSGSAHLMMIDRPDEIIRAVEENAAR</sequence>
<dbReference type="InterPro" id="IPR029058">
    <property type="entry name" value="AB_hydrolase_fold"/>
</dbReference>
<dbReference type="InterPro" id="IPR000073">
    <property type="entry name" value="AB_hydrolase_1"/>
</dbReference>
<name>A0A5C4X2G1_9MICO</name>
<feature type="domain" description="AB hydrolase-1" evidence="1">
    <location>
        <begin position="44"/>
        <end position="300"/>
    </location>
</feature>
<evidence type="ECO:0000313" key="2">
    <source>
        <dbReference type="EMBL" id="TNM54866.1"/>
    </source>
</evidence>
<evidence type="ECO:0000313" key="3">
    <source>
        <dbReference type="Proteomes" id="UP000314223"/>
    </source>
</evidence>
<dbReference type="GO" id="GO:0016020">
    <property type="term" value="C:membrane"/>
    <property type="evidence" value="ECO:0007669"/>
    <property type="project" value="TreeGrafter"/>
</dbReference>
<reference evidence="2 3" key="1">
    <citation type="submission" date="2019-06" db="EMBL/GenBank/DDBJ databases">
        <authorList>
            <person name="Mardanova A.M."/>
            <person name="Pudova D.S."/>
            <person name="Shagimardanova E.I."/>
            <person name="Gogoleva N.E."/>
            <person name="Lutfullin M.T."/>
            <person name="Hadieva G.F."/>
            <person name="Sharipova M.R."/>
        </authorList>
    </citation>
    <scope>NUCLEOTIDE SEQUENCE [LARGE SCALE GENOMIC DNA]</scope>
    <source>
        <strain evidence="2 3">MG-1</strain>
    </source>
</reference>
<dbReference type="EMBL" id="VDMQ01000005">
    <property type="protein sequence ID" value="TNM54866.1"/>
    <property type="molecule type" value="Genomic_DNA"/>
</dbReference>
<dbReference type="InterPro" id="IPR050266">
    <property type="entry name" value="AB_hydrolase_sf"/>
</dbReference>
<dbReference type="GO" id="GO:0016787">
    <property type="term" value="F:hydrolase activity"/>
    <property type="evidence" value="ECO:0007669"/>
    <property type="project" value="UniProtKB-KW"/>
</dbReference>
<accession>A0A5C4X2G1</accession>
<gene>
    <name evidence="2" type="ORF">FHQ09_10195</name>
</gene>
<dbReference type="PANTHER" id="PTHR43798:SF33">
    <property type="entry name" value="HYDROLASE, PUTATIVE (AFU_ORTHOLOGUE AFUA_2G14860)-RELATED"/>
    <property type="match status" value="1"/>
</dbReference>
<dbReference type="Pfam" id="PF12697">
    <property type="entry name" value="Abhydrolase_6"/>
    <property type="match status" value="1"/>
</dbReference>
<keyword evidence="2" id="KW-0378">Hydrolase</keyword>
<dbReference type="AlphaFoldDB" id="A0A5C4X2G1"/>
<protein>
    <submittedName>
        <fullName evidence="2">Alpha/beta hydrolase</fullName>
    </submittedName>
</protein>
<dbReference type="SUPFAM" id="SSF53474">
    <property type="entry name" value="alpha/beta-Hydrolases"/>
    <property type="match status" value="1"/>
</dbReference>
<dbReference type="Proteomes" id="UP000314223">
    <property type="component" value="Unassembled WGS sequence"/>
</dbReference>
<dbReference type="Gene3D" id="3.40.50.1820">
    <property type="entry name" value="alpha/beta hydrolase"/>
    <property type="match status" value="1"/>
</dbReference>